<dbReference type="InterPro" id="IPR002105">
    <property type="entry name" value="Dockerin_1_rpt"/>
</dbReference>
<dbReference type="GO" id="GO:0000272">
    <property type="term" value="P:polysaccharide catabolic process"/>
    <property type="evidence" value="ECO:0007669"/>
    <property type="project" value="InterPro"/>
</dbReference>
<dbReference type="Gene3D" id="1.10.1330.10">
    <property type="entry name" value="Dockerin domain"/>
    <property type="match status" value="1"/>
</dbReference>
<accession>A0A382BFS8</accession>
<feature type="domain" description="Dockerin" evidence="1">
    <location>
        <begin position="460"/>
        <end position="530"/>
    </location>
</feature>
<dbReference type="AlphaFoldDB" id="A0A382BFS8"/>
<protein>
    <recommendedName>
        <fullName evidence="1">Dockerin domain-containing protein</fullName>
    </recommendedName>
</protein>
<feature type="non-terminal residue" evidence="2">
    <location>
        <position position="1"/>
    </location>
</feature>
<dbReference type="EMBL" id="UINC01029649">
    <property type="protein sequence ID" value="SVB12720.1"/>
    <property type="molecule type" value="Genomic_DNA"/>
</dbReference>
<dbReference type="SUPFAM" id="SSF63446">
    <property type="entry name" value="Type I dockerin domain"/>
    <property type="match status" value="1"/>
</dbReference>
<dbReference type="Pfam" id="PF18962">
    <property type="entry name" value="Por_Secre_tail"/>
    <property type="match status" value="1"/>
</dbReference>
<proteinExistence type="predicted"/>
<evidence type="ECO:0000259" key="1">
    <source>
        <dbReference type="PROSITE" id="PS51766"/>
    </source>
</evidence>
<dbReference type="NCBIfam" id="TIGR04183">
    <property type="entry name" value="Por_Secre_tail"/>
    <property type="match status" value="1"/>
</dbReference>
<name>A0A382BFS8_9ZZZZ</name>
<dbReference type="Gene3D" id="2.60.40.10">
    <property type="entry name" value="Immunoglobulins"/>
    <property type="match status" value="1"/>
</dbReference>
<dbReference type="CDD" id="cd14256">
    <property type="entry name" value="Dockerin_I"/>
    <property type="match status" value="1"/>
</dbReference>
<gene>
    <name evidence="2" type="ORF">METZ01_LOCUS165574</name>
</gene>
<dbReference type="PROSITE" id="PS00018">
    <property type="entry name" value="EF_HAND_1"/>
    <property type="match status" value="1"/>
</dbReference>
<dbReference type="InterPro" id="IPR036439">
    <property type="entry name" value="Dockerin_dom_sf"/>
</dbReference>
<organism evidence="2">
    <name type="scientific">marine metagenome</name>
    <dbReference type="NCBI Taxonomy" id="408172"/>
    <lineage>
        <taxon>unclassified sequences</taxon>
        <taxon>metagenomes</taxon>
        <taxon>ecological metagenomes</taxon>
    </lineage>
</organism>
<dbReference type="Pfam" id="PF00404">
    <property type="entry name" value="Dockerin_1"/>
    <property type="match status" value="1"/>
</dbReference>
<dbReference type="InterPro" id="IPR026444">
    <property type="entry name" value="Secre_tail"/>
</dbReference>
<evidence type="ECO:0000313" key="2">
    <source>
        <dbReference type="EMBL" id="SVB12720.1"/>
    </source>
</evidence>
<dbReference type="InterPro" id="IPR013783">
    <property type="entry name" value="Ig-like_fold"/>
</dbReference>
<sequence length="708" mass="78281">GWDAANVRISTDGGSTWNLLEDNNNPYDFECGYGWIYNDNEYETGGSLNHLAAGWGGISEINNHGWIETWLDFTADLFDYAGQDVIIRFAFGSDPSYSTAQNSDITGFQVDEIKVTDDSGLIFEDNGEDMDQMSPSGEVWTEQFYDYADEGHPGYEDWEEYTPGLAWNGNISMDISDYSGQSILFRIQSRYDDNHDGGQGLGLFIDDFYINKVSGIPAPTDFTAQAGDGVVYLSWTNILFASYNLYREECVNEGCGNGVGELIASSFFTSSYMDLDVSNNTTYAYFITAQFFNGDVTDHSDVVIVTPMVETAHEEGYDDGSFESVYLAGNTNYSAVKFTACSDGEDILRFKWFQFGPVGAFYLKIFEDVDGLPGSEIHSDVLASGNLDGWNELDLSGDNINVSGDFWVGTKEFSTSRPFGLDMSSNYGNSYENTGDGWTMIDGNLGYHVYLDSYNCAECYSTGSGDVTDDGSLDVIDIVAIINALLDINDWLQDDCFVATADVNGDGAVDVTDVVSIAYQIMDARINITDAASATLVKSINDLKINADGYIGGVQMTLEHSEEFSMNITDNAMVADYRTYGNLTKFIIVMPESDELFTYVGDFEIIDMIIVNSKDRIETKLINTPHDYNLQRAYPNPFNPLTTISFSIPEESEVSLSIYNLGGREVASLINDNIEAGYHSITWDANSYSSGVYLVKMIAGEFRSTQKL</sequence>
<dbReference type="InterPro" id="IPR016134">
    <property type="entry name" value="Dockerin_dom"/>
</dbReference>
<dbReference type="InterPro" id="IPR018247">
    <property type="entry name" value="EF_Hand_1_Ca_BS"/>
</dbReference>
<dbReference type="PROSITE" id="PS51766">
    <property type="entry name" value="DOCKERIN"/>
    <property type="match status" value="1"/>
</dbReference>
<dbReference type="GO" id="GO:0004553">
    <property type="term" value="F:hydrolase activity, hydrolyzing O-glycosyl compounds"/>
    <property type="evidence" value="ECO:0007669"/>
    <property type="project" value="InterPro"/>
</dbReference>
<dbReference type="Gene3D" id="2.60.40.4070">
    <property type="match status" value="1"/>
</dbReference>
<reference evidence="2" key="1">
    <citation type="submission" date="2018-05" db="EMBL/GenBank/DDBJ databases">
        <authorList>
            <person name="Lanie J.A."/>
            <person name="Ng W.-L."/>
            <person name="Kazmierczak K.M."/>
            <person name="Andrzejewski T.M."/>
            <person name="Davidsen T.M."/>
            <person name="Wayne K.J."/>
            <person name="Tettelin H."/>
            <person name="Glass J.I."/>
            <person name="Rusch D."/>
            <person name="Podicherti R."/>
            <person name="Tsui H.-C.T."/>
            <person name="Winkler M.E."/>
        </authorList>
    </citation>
    <scope>NUCLEOTIDE SEQUENCE</scope>
</reference>
<feature type="non-terminal residue" evidence="2">
    <location>
        <position position="708"/>
    </location>
</feature>